<dbReference type="EMBL" id="JAABNR010000028">
    <property type="protein sequence ID" value="NBZ89638.1"/>
    <property type="molecule type" value="Genomic_DNA"/>
</dbReference>
<evidence type="ECO:0000256" key="1">
    <source>
        <dbReference type="SAM" id="MobiDB-lite"/>
    </source>
</evidence>
<protein>
    <submittedName>
        <fullName evidence="2">Uncharacterized protein</fullName>
    </submittedName>
</protein>
<reference evidence="2" key="1">
    <citation type="submission" date="2020-01" db="EMBL/GenBank/DDBJ databases">
        <authorList>
            <person name="Chen W.-M."/>
        </authorList>
    </citation>
    <scope>NUCLEOTIDE SEQUENCE</scope>
    <source>
        <strain evidence="2">CYK-10</strain>
    </source>
</reference>
<evidence type="ECO:0000313" key="2">
    <source>
        <dbReference type="EMBL" id="NBZ89638.1"/>
    </source>
</evidence>
<dbReference type="RefSeq" id="WP_168776437.1">
    <property type="nucleotide sequence ID" value="NZ_JAABNR010000028.1"/>
</dbReference>
<comment type="caution">
    <text evidence="2">The sequence shown here is derived from an EMBL/GenBank/DDBJ whole genome shotgun (WGS) entry which is preliminary data.</text>
</comment>
<feature type="region of interest" description="Disordered" evidence="1">
    <location>
        <begin position="41"/>
        <end position="83"/>
    </location>
</feature>
<sequence length="83" mass="9182">MLIMISVALPIMIEPRQIARQRPDEQPHPLASLFGPRRWGQSLCRQGKGGEGRRALFPTDMTSPVPCHDRLLPATAGSPAKRI</sequence>
<accession>A0AAE4YBP2</accession>
<proteinExistence type="predicted"/>
<organism evidence="2 3">
    <name type="scientific">Stagnihabitans tardus</name>
    <dbReference type="NCBI Taxonomy" id="2699202"/>
    <lineage>
        <taxon>Bacteria</taxon>
        <taxon>Pseudomonadati</taxon>
        <taxon>Pseudomonadota</taxon>
        <taxon>Alphaproteobacteria</taxon>
        <taxon>Rhodobacterales</taxon>
        <taxon>Paracoccaceae</taxon>
        <taxon>Stagnihabitans</taxon>
    </lineage>
</organism>
<dbReference type="AlphaFoldDB" id="A0AAE4YBP2"/>
<dbReference type="Proteomes" id="UP001193501">
    <property type="component" value="Unassembled WGS sequence"/>
</dbReference>
<gene>
    <name evidence="2" type="ORF">GV832_18775</name>
</gene>
<keyword evidence="3" id="KW-1185">Reference proteome</keyword>
<evidence type="ECO:0000313" key="3">
    <source>
        <dbReference type="Proteomes" id="UP001193501"/>
    </source>
</evidence>
<name>A0AAE4YBP2_9RHOB</name>